<dbReference type="EMBL" id="JABACI010000001">
    <property type="protein sequence ID" value="NLP82323.1"/>
    <property type="molecule type" value="Genomic_DNA"/>
</dbReference>
<comment type="caution">
    <text evidence="1">The sequence shown here is derived from an EMBL/GenBank/DDBJ whole genome shotgun (WGS) entry which is preliminary data.</text>
</comment>
<evidence type="ECO:0008006" key="3">
    <source>
        <dbReference type="Google" id="ProtNLM"/>
    </source>
</evidence>
<organism evidence="1 2">
    <name type="scientific">Microbacterium salsuginis</name>
    <dbReference type="NCBI Taxonomy" id="2722803"/>
    <lineage>
        <taxon>Bacteria</taxon>
        <taxon>Bacillati</taxon>
        <taxon>Actinomycetota</taxon>
        <taxon>Actinomycetes</taxon>
        <taxon>Micrococcales</taxon>
        <taxon>Microbacteriaceae</taxon>
        <taxon>Microbacterium</taxon>
    </lineage>
</organism>
<proteinExistence type="predicted"/>
<sequence>MGRAGDDATLTLAIDVCPVCASSEVRIAEEWFVLEFDRGDELRHRETDAAPQFGCRDCGADWS</sequence>
<evidence type="ECO:0000313" key="1">
    <source>
        <dbReference type="EMBL" id="NLP82323.1"/>
    </source>
</evidence>
<evidence type="ECO:0000313" key="2">
    <source>
        <dbReference type="Proteomes" id="UP001429745"/>
    </source>
</evidence>
<keyword evidence="2" id="KW-1185">Reference proteome</keyword>
<name>A0ABX1K7J0_9MICO</name>
<gene>
    <name evidence="1" type="ORF">HF576_00515</name>
</gene>
<accession>A0ABX1K7J0</accession>
<protein>
    <recommendedName>
        <fullName evidence="3">Small CPxCG-related zinc finger protein</fullName>
    </recommendedName>
</protein>
<dbReference type="Proteomes" id="UP001429745">
    <property type="component" value="Unassembled WGS sequence"/>
</dbReference>
<dbReference type="RefSeq" id="WP_168910845.1">
    <property type="nucleotide sequence ID" value="NZ_JABACI010000001.1"/>
</dbReference>
<reference evidence="1 2" key="1">
    <citation type="submission" date="2020-04" db="EMBL/GenBank/DDBJ databases">
        <title>CFH 90308 Microbacterium sp.</title>
        <authorList>
            <person name="Nie G."/>
            <person name="Ming H."/>
            <person name="Xia T."/>
        </authorList>
    </citation>
    <scope>NUCLEOTIDE SEQUENCE [LARGE SCALE GENOMIC DNA]</scope>
    <source>
        <strain evidence="1 2">CFH 90308</strain>
    </source>
</reference>